<feature type="signal peptide" evidence="1">
    <location>
        <begin position="1"/>
        <end position="19"/>
    </location>
</feature>
<evidence type="ECO:0000256" key="1">
    <source>
        <dbReference type="SAM" id="SignalP"/>
    </source>
</evidence>
<dbReference type="Proteomes" id="UP001497525">
    <property type="component" value="Unassembled WGS sequence"/>
</dbReference>
<name>A0AAV2T5K3_CALDB</name>
<proteinExistence type="predicted"/>
<dbReference type="AlphaFoldDB" id="A0AAV2T5K3"/>
<keyword evidence="1" id="KW-0732">Signal</keyword>
<sequence>MRTVLLAFVVLLFVHIAQQRRLLNKSVYMLPLKFDDGGRAYIKYDSRRFYNDRDEEVTVREGDCVWSLELEKPTKEERRDRAGFRTVTAYCDSQFTEM</sequence>
<evidence type="ECO:0000313" key="3">
    <source>
        <dbReference type="Proteomes" id="UP001497525"/>
    </source>
</evidence>
<reference evidence="2" key="1">
    <citation type="submission" date="2024-06" db="EMBL/GenBank/DDBJ databases">
        <authorList>
            <person name="Liu X."/>
            <person name="Lenzi L."/>
            <person name="Haldenby T S."/>
            <person name="Uol C."/>
        </authorList>
    </citation>
    <scope>NUCLEOTIDE SEQUENCE</scope>
</reference>
<protein>
    <submittedName>
        <fullName evidence="2">Uncharacterized protein</fullName>
    </submittedName>
</protein>
<accession>A0AAV2T5K3</accession>
<dbReference type="EMBL" id="CAXLJL010000134">
    <property type="protein sequence ID" value="CAL5132743.1"/>
    <property type="molecule type" value="Genomic_DNA"/>
</dbReference>
<feature type="chain" id="PRO_5043741173" evidence="1">
    <location>
        <begin position="20"/>
        <end position="98"/>
    </location>
</feature>
<gene>
    <name evidence="2" type="ORF">CDAUBV1_LOCUS5584</name>
</gene>
<evidence type="ECO:0000313" key="2">
    <source>
        <dbReference type="EMBL" id="CAL5132743.1"/>
    </source>
</evidence>
<comment type="caution">
    <text evidence="2">The sequence shown here is derived from an EMBL/GenBank/DDBJ whole genome shotgun (WGS) entry which is preliminary data.</text>
</comment>
<organism evidence="2 3">
    <name type="scientific">Calicophoron daubneyi</name>
    <name type="common">Rumen fluke</name>
    <name type="synonym">Paramphistomum daubneyi</name>
    <dbReference type="NCBI Taxonomy" id="300641"/>
    <lineage>
        <taxon>Eukaryota</taxon>
        <taxon>Metazoa</taxon>
        <taxon>Spiralia</taxon>
        <taxon>Lophotrochozoa</taxon>
        <taxon>Platyhelminthes</taxon>
        <taxon>Trematoda</taxon>
        <taxon>Digenea</taxon>
        <taxon>Plagiorchiida</taxon>
        <taxon>Pronocephalata</taxon>
        <taxon>Paramphistomoidea</taxon>
        <taxon>Paramphistomidae</taxon>
        <taxon>Calicophoron</taxon>
    </lineage>
</organism>